<name>A0A1S2Y7K2_CICAR</name>
<sequence>MSSSSNPTNLYPFPFSESNLKIPSKNYSHTMSLGTPETSQNNEEKGATIELHVQGFYKLYVELFKGVPPLTTEKGFIMSPKFRYKLKVPFFFLTNYNAHFCALFVSQKLAKLPISLGLATYIEPHIVQNVISLGKRSLDKEFKVVFDVKVVEIDLADNRECDGFRKRGLI</sequence>
<dbReference type="PaxDb" id="3827-XP_004499854.1"/>
<dbReference type="AlphaFoldDB" id="A0A1S2Y7K2"/>
<keyword evidence="1" id="KW-1185">Reference proteome</keyword>
<proteinExistence type="predicted"/>
<dbReference type="RefSeq" id="XP_004499854.1">
    <property type="nucleotide sequence ID" value="XM_004499797.3"/>
</dbReference>
<dbReference type="KEGG" id="cam:101497950"/>
<dbReference type="OrthoDB" id="1426067at2759"/>
<reference evidence="1" key="1">
    <citation type="journal article" date="2013" name="Nat. Biotechnol.">
        <title>Draft genome sequence of chickpea (Cicer arietinum) provides a resource for trait improvement.</title>
        <authorList>
            <person name="Varshney R.K."/>
            <person name="Song C."/>
            <person name="Saxena R.K."/>
            <person name="Azam S."/>
            <person name="Yu S."/>
            <person name="Sharpe A.G."/>
            <person name="Cannon S."/>
            <person name="Baek J."/>
            <person name="Rosen B.D."/>
            <person name="Tar'an B."/>
            <person name="Millan T."/>
            <person name="Zhang X."/>
            <person name="Ramsay L.D."/>
            <person name="Iwata A."/>
            <person name="Wang Y."/>
            <person name="Nelson W."/>
            <person name="Farmer A.D."/>
            <person name="Gaur P.M."/>
            <person name="Soderlund C."/>
            <person name="Penmetsa R.V."/>
            <person name="Xu C."/>
            <person name="Bharti A.K."/>
            <person name="He W."/>
            <person name="Winter P."/>
            <person name="Zhao S."/>
            <person name="Hane J.K."/>
            <person name="Carrasquilla-Garcia N."/>
            <person name="Condie J.A."/>
            <person name="Upadhyaya H.D."/>
            <person name="Luo M.C."/>
            <person name="Thudi M."/>
            <person name="Gowda C.L."/>
            <person name="Singh N.P."/>
            <person name="Lichtenzveig J."/>
            <person name="Gali K.K."/>
            <person name="Rubio J."/>
            <person name="Nadarajan N."/>
            <person name="Dolezel J."/>
            <person name="Bansal K.C."/>
            <person name="Xu X."/>
            <person name="Edwards D."/>
            <person name="Zhang G."/>
            <person name="Kahl G."/>
            <person name="Gil J."/>
            <person name="Singh K.B."/>
            <person name="Datta S.K."/>
            <person name="Jackson S.A."/>
            <person name="Wang J."/>
            <person name="Cook D.R."/>
        </authorList>
    </citation>
    <scope>NUCLEOTIDE SEQUENCE [LARGE SCALE GENOMIC DNA]</scope>
    <source>
        <strain evidence="1">cv. CDC Frontier</strain>
    </source>
</reference>
<accession>A0A1S2Y7K2</accession>
<protein>
    <submittedName>
        <fullName evidence="2">Uncharacterized protein LOC101497950</fullName>
    </submittedName>
</protein>
<gene>
    <name evidence="2" type="primary">LOC101497950</name>
</gene>
<dbReference type="Proteomes" id="UP000087171">
    <property type="component" value="Chromosome Ca5"/>
</dbReference>
<reference evidence="2" key="2">
    <citation type="submission" date="2025-08" db="UniProtKB">
        <authorList>
            <consortium name="RefSeq"/>
        </authorList>
    </citation>
    <scope>IDENTIFICATION</scope>
    <source>
        <tissue evidence="2">Etiolated seedlings</tissue>
    </source>
</reference>
<evidence type="ECO:0000313" key="1">
    <source>
        <dbReference type="Proteomes" id="UP000087171"/>
    </source>
</evidence>
<evidence type="ECO:0000313" key="2">
    <source>
        <dbReference type="RefSeq" id="XP_004499854.1"/>
    </source>
</evidence>
<dbReference type="GeneID" id="101497950"/>
<organism evidence="1 2">
    <name type="scientific">Cicer arietinum</name>
    <name type="common">Chickpea</name>
    <name type="synonym">Garbanzo</name>
    <dbReference type="NCBI Taxonomy" id="3827"/>
    <lineage>
        <taxon>Eukaryota</taxon>
        <taxon>Viridiplantae</taxon>
        <taxon>Streptophyta</taxon>
        <taxon>Embryophyta</taxon>
        <taxon>Tracheophyta</taxon>
        <taxon>Spermatophyta</taxon>
        <taxon>Magnoliopsida</taxon>
        <taxon>eudicotyledons</taxon>
        <taxon>Gunneridae</taxon>
        <taxon>Pentapetalae</taxon>
        <taxon>rosids</taxon>
        <taxon>fabids</taxon>
        <taxon>Fabales</taxon>
        <taxon>Fabaceae</taxon>
        <taxon>Papilionoideae</taxon>
        <taxon>50 kb inversion clade</taxon>
        <taxon>NPAAA clade</taxon>
        <taxon>Hologalegina</taxon>
        <taxon>IRL clade</taxon>
        <taxon>Cicereae</taxon>
        <taxon>Cicer</taxon>
    </lineage>
</organism>